<name>A0ABY4ZW95_9CAUL</name>
<dbReference type="Proteomes" id="UP001057520">
    <property type="component" value="Chromosome"/>
</dbReference>
<evidence type="ECO:0000259" key="3">
    <source>
        <dbReference type="Pfam" id="PF13751"/>
    </source>
</evidence>
<feature type="coiled-coil region" evidence="1">
    <location>
        <begin position="166"/>
        <end position="222"/>
    </location>
</feature>
<dbReference type="InterPro" id="IPR047629">
    <property type="entry name" value="IS1182_transpos"/>
</dbReference>
<dbReference type="PANTHER" id="PTHR33408">
    <property type="entry name" value="TRANSPOSASE"/>
    <property type="match status" value="1"/>
</dbReference>
<evidence type="ECO:0000259" key="2">
    <source>
        <dbReference type="Pfam" id="PF05598"/>
    </source>
</evidence>
<dbReference type="InterPro" id="IPR025668">
    <property type="entry name" value="Tnp_DDE_dom"/>
</dbReference>
<accession>A0ABY4ZW95</accession>
<keyword evidence="5" id="KW-1185">Reference proteome</keyword>
<feature type="domain" description="Transposase DDE" evidence="3">
    <location>
        <begin position="349"/>
        <end position="463"/>
    </location>
</feature>
<proteinExistence type="predicted"/>
<dbReference type="Pfam" id="PF13751">
    <property type="entry name" value="DDE_Tnp_1_6"/>
    <property type="match status" value="1"/>
</dbReference>
<reference evidence="4 5" key="1">
    <citation type="submission" date="2022-04" db="EMBL/GenBank/DDBJ databases">
        <title>Genome sequence of soybean root-associated Caulobacter segnis RL271.</title>
        <authorList>
            <person name="Longley R."/>
            <person name="Bonito G."/>
            <person name="Trigodet F."/>
            <person name="Crosson S."/>
            <person name="Fiebig A."/>
        </authorList>
    </citation>
    <scope>NUCLEOTIDE SEQUENCE [LARGE SCALE GENOMIC DNA]</scope>
    <source>
        <strain evidence="4 5">RL271</strain>
    </source>
</reference>
<gene>
    <name evidence="4" type="ORF">MZV50_02205</name>
</gene>
<evidence type="ECO:0000256" key="1">
    <source>
        <dbReference type="SAM" id="Coils"/>
    </source>
</evidence>
<sequence length="479" mass="52937">MARFIEGEDRRQVALLPECLDDYVGEDSSVRVIDAFVDELDLGALGFDRVRAASTGRPGYHPGAMLKLYLYGYLNQVQSSRRLEREAGRNTELMWLLGKLAPDFKTIADFRRDNGQALRAACAAFVAICRDIGLLTGGVVAVDGSRFKAVSTRDKNYTPGAVRRRIEQAEASIGRYLEALDAADRQEGEEAQLRGDRLKDRLDALRRQVRDLKAMEVELAQAPDGQISLTDPDARAMATHGKGTGMVGYNVQAAVDAEHHLVVAHEVINQGHDRSQLANMSARAKAATGTDALTVLADRGYFSGPEILACEQAGTTPYVPKPLTSGAKADGRFGKPDFVYDPAQDAYRCPAGETLSRRMTTVENGQTLHRYWNLSACKSCALKSQCTPAKERRVTRWEHEAVIEAMQRRLDRHPKAMRIRRQTVEHVFGTLKAWMGATHFKTRRMDNVAAEMSLHVLAYNLKRAIAVVGAQPLIAAMRA</sequence>
<organism evidence="4 5">
    <name type="scientific">Caulobacter segnis</name>
    <dbReference type="NCBI Taxonomy" id="88688"/>
    <lineage>
        <taxon>Bacteria</taxon>
        <taxon>Pseudomonadati</taxon>
        <taxon>Pseudomonadota</taxon>
        <taxon>Alphaproteobacteria</taxon>
        <taxon>Caulobacterales</taxon>
        <taxon>Caulobacteraceae</taxon>
        <taxon>Caulobacter</taxon>
    </lineage>
</organism>
<dbReference type="PANTHER" id="PTHR33408:SF2">
    <property type="entry name" value="TRANSPOSASE DDE DOMAIN-CONTAINING PROTEIN"/>
    <property type="match status" value="1"/>
</dbReference>
<feature type="domain" description="Transposase InsH N-terminal" evidence="2">
    <location>
        <begin position="19"/>
        <end position="112"/>
    </location>
</feature>
<keyword evidence="1" id="KW-0175">Coiled coil</keyword>
<dbReference type="Pfam" id="PF05598">
    <property type="entry name" value="DUF772"/>
    <property type="match status" value="1"/>
</dbReference>
<evidence type="ECO:0000313" key="4">
    <source>
        <dbReference type="EMBL" id="USQ96434.1"/>
    </source>
</evidence>
<dbReference type="NCBIfam" id="NF033551">
    <property type="entry name" value="transpos_IS1182"/>
    <property type="match status" value="1"/>
</dbReference>
<protein>
    <submittedName>
        <fullName evidence="4">IS1182 family transposase</fullName>
    </submittedName>
</protein>
<dbReference type="EMBL" id="CP096040">
    <property type="protein sequence ID" value="USQ96434.1"/>
    <property type="molecule type" value="Genomic_DNA"/>
</dbReference>
<dbReference type="InterPro" id="IPR008490">
    <property type="entry name" value="Transposase_InsH_N"/>
</dbReference>
<evidence type="ECO:0000313" key="5">
    <source>
        <dbReference type="Proteomes" id="UP001057520"/>
    </source>
</evidence>